<proteinExistence type="predicted"/>
<feature type="non-terminal residue" evidence="2">
    <location>
        <position position="1"/>
    </location>
</feature>
<feature type="region of interest" description="Disordered" evidence="1">
    <location>
        <begin position="69"/>
        <end position="138"/>
    </location>
</feature>
<evidence type="ECO:0000256" key="1">
    <source>
        <dbReference type="SAM" id="MobiDB-lite"/>
    </source>
</evidence>
<feature type="compositionally biased region" description="Polar residues" evidence="1">
    <location>
        <begin position="71"/>
        <end position="89"/>
    </location>
</feature>
<gene>
    <name evidence="2" type="ORF">CM83_55064</name>
</gene>
<dbReference type="AlphaFoldDB" id="A0A0A9YS30"/>
<accession>A0A0A9YS30</accession>
<evidence type="ECO:0000313" key="2">
    <source>
        <dbReference type="EMBL" id="JAG34431.1"/>
    </source>
</evidence>
<sequence>SANTGSPFVVPPTPCLKKIGWGTGTQFDDSSEDESNLIHVEEDKCILENPTQEHGDVIFEGDSPVAVSAKLSATQSSQQPMPSATQHQPQADVDLSVLQSPTKTKEVTRHTENDQGHHSDEASSPTTGPGRRVRRRSRNFVKWAETSEMMQRIAAEVHSRKLAILDMRREYQQQIMDLELSIAQKRLQHAREMRALQRQQAVEKHEIELKKFKS</sequence>
<protein>
    <submittedName>
        <fullName evidence="2">Uncharacterized protein</fullName>
    </submittedName>
</protein>
<dbReference type="EMBL" id="GBHO01009173">
    <property type="protein sequence ID" value="JAG34431.1"/>
    <property type="molecule type" value="Transcribed_RNA"/>
</dbReference>
<reference evidence="2" key="2">
    <citation type="submission" date="2014-07" db="EMBL/GenBank/DDBJ databases">
        <authorList>
            <person name="Hull J."/>
        </authorList>
    </citation>
    <scope>NUCLEOTIDE SEQUENCE</scope>
</reference>
<organism evidence="2">
    <name type="scientific">Lygus hesperus</name>
    <name type="common">Western plant bug</name>
    <dbReference type="NCBI Taxonomy" id="30085"/>
    <lineage>
        <taxon>Eukaryota</taxon>
        <taxon>Metazoa</taxon>
        <taxon>Ecdysozoa</taxon>
        <taxon>Arthropoda</taxon>
        <taxon>Hexapoda</taxon>
        <taxon>Insecta</taxon>
        <taxon>Pterygota</taxon>
        <taxon>Neoptera</taxon>
        <taxon>Paraneoptera</taxon>
        <taxon>Hemiptera</taxon>
        <taxon>Heteroptera</taxon>
        <taxon>Panheteroptera</taxon>
        <taxon>Cimicomorpha</taxon>
        <taxon>Miridae</taxon>
        <taxon>Mirini</taxon>
        <taxon>Lygus</taxon>
    </lineage>
</organism>
<feature type="non-terminal residue" evidence="2">
    <location>
        <position position="214"/>
    </location>
</feature>
<name>A0A0A9YS30_LYGHE</name>
<feature type="compositionally biased region" description="Basic and acidic residues" evidence="1">
    <location>
        <begin position="103"/>
        <end position="121"/>
    </location>
</feature>
<reference evidence="2" key="1">
    <citation type="journal article" date="2014" name="PLoS ONE">
        <title>Transcriptome-Based Identification of ABC Transporters in the Western Tarnished Plant Bug Lygus hesperus.</title>
        <authorList>
            <person name="Hull J.J."/>
            <person name="Chaney K."/>
            <person name="Geib S.M."/>
            <person name="Fabrick J.A."/>
            <person name="Brent C.S."/>
            <person name="Walsh D."/>
            <person name="Lavine L.C."/>
        </authorList>
    </citation>
    <scope>NUCLEOTIDE SEQUENCE</scope>
</reference>